<evidence type="ECO:0000313" key="2">
    <source>
        <dbReference type="EMBL" id="GMH14625.1"/>
    </source>
</evidence>
<protein>
    <submittedName>
        <fullName evidence="2">Uncharacterized protein</fullName>
    </submittedName>
</protein>
<sequence length="165" mass="17593">MFSCTPPGLVHAIDTGLVMNVKDSINPFAVLQDSKDLVEQKLQCGPLESVALSTNDGIPTKTRHRPLIEAQSSSHEGFAGLNGCVCKKINSTVDLNITPESINRLTSKYSLANPIHVEPTSVSPRGPPDGDQLGRVQEAIGKGLLPRGSDDLSLDNCPMKESSMS</sequence>
<dbReference type="AlphaFoldDB" id="A0AAD3XSJ1"/>
<dbReference type="Proteomes" id="UP001279734">
    <property type="component" value="Unassembled WGS sequence"/>
</dbReference>
<feature type="region of interest" description="Disordered" evidence="1">
    <location>
        <begin position="141"/>
        <end position="165"/>
    </location>
</feature>
<keyword evidence="3" id="KW-1185">Reference proteome</keyword>
<organism evidence="2 3">
    <name type="scientific">Nepenthes gracilis</name>
    <name type="common">Slender pitcher plant</name>
    <dbReference type="NCBI Taxonomy" id="150966"/>
    <lineage>
        <taxon>Eukaryota</taxon>
        <taxon>Viridiplantae</taxon>
        <taxon>Streptophyta</taxon>
        <taxon>Embryophyta</taxon>
        <taxon>Tracheophyta</taxon>
        <taxon>Spermatophyta</taxon>
        <taxon>Magnoliopsida</taxon>
        <taxon>eudicotyledons</taxon>
        <taxon>Gunneridae</taxon>
        <taxon>Pentapetalae</taxon>
        <taxon>Caryophyllales</taxon>
        <taxon>Nepenthaceae</taxon>
        <taxon>Nepenthes</taxon>
    </lineage>
</organism>
<reference evidence="2" key="1">
    <citation type="submission" date="2023-05" db="EMBL/GenBank/DDBJ databases">
        <title>Nepenthes gracilis genome sequencing.</title>
        <authorList>
            <person name="Fukushima K."/>
        </authorList>
    </citation>
    <scope>NUCLEOTIDE SEQUENCE</scope>
    <source>
        <strain evidence="2">SING2019-196</strain>
    </source>
</reference>
<comment type="caution">
    <text evidence="2">The sequence shown here is derived from an EMBL/GenBank/DDBJ whole genome shotgun (WGS) entry which is preliminary data.</text>
</comment>
<name>A0AAD3XSJ1_NEPGR</name>
<accession>A0AAD3XSJ1</accession>
<evidence type="ECO:0000313" key="3">
    <source>
        <dbReference type="Proteomes" id="UP001279734"/>
    </source>
</evidence>
<evidence type="ECO:0000256" key="1">
    <source>
        <dbReference type="SAM" id="MobiDB-lite"/>
    </source>
</evidence>
<gene>
    <name evidence="2" type="ORF">Nepgr_016466</name>
</gene>
<dbReference type="EMBL" id="BSYO01000014">
    <property type="protein sequence ID" value="GMH14625.1"/>
    <property type="molecule type" value="Genomic_DNA"/>
</dbReference>
<proteinExistence type="predicted"/>